<keyword evidence="4" id="KW-1185">Reference proteome</keyword>
<evidence type="ECO:0000313" key="4">
    <source>
        <dbReference type="Proteomes" id="UP000463051"/>
    </source>
</evidence>
<keyword evidence="2" id="KW-0812">Transmembrane</keyword>
<evidence type="ECO:0000313" key="3">
    <source>
        <dbReference type="EMBL" id="MRN55698.1"/>
    </source>
</evidence>
<dbReference type="InterPro" id="IPR055338">
    <property type="entry name" value="YqfX-like"/>
</dbReference>
<dbReference type="PANTHER" id="PTHR40040:SF1">
    <property type="entry name" value="MEMBRANE PROTEIN"/>
    <property type="match status" value="1"/>
</dbReference>
<dbReference type="Proteomes" id="UP000463051">
    <property type="component" value="Unassembled WGS sequence"/>
</dbReference>
<gene>
    <name evidence="3" type="ORF">GJB61_22200</name>
</gene>
<feature type="transmembrane region" description="Helical" evidence="2">
    <location>
        <begin position="94"/>
        <end position="116"/>
    </location>
</feature>
<dbReference type="PANTHER" id="PTHR40040">
    <property type="entry name" value="SMALL HYDROPHOBIC PROTEIN-RELATED"/>
    <property type="match status" value="1"/>
</dbReference>
<protein>
    <recommendedName>
        <fullName evidence="5">DUF4190 domain-containing protein</fullName>
    </recommendedName>
</protein>
<comment type="caution">
    <text evidence="3">The sequence shown here is derived from an EMBL/GenBank/DDBJ whole genome shotgun (WGS) entry which is preliminary data.</text>
</comment>
<feature type="transmembrane region" description="Helical" evidence="2">
    <location>
        <begin position="55"/>
        <end position="88"/>
    </location>
</feature>
<feature type="region of interest" description="Disordered" evidence="1">
    <location>
        <begin position="1"/>
        <end position="26"/>
    </location>
</feature>
<organism evidence="3 4">
    <name type="scientific">Paenibacillus monticola</name>
    <dbReference type="NCBI Taxonomy" id="2666075"/>
    <lineage>
        <taxon>Bacteria</taxon>
        <taxon>Bacillati</taxon>
        <taxon>Bacillota</taxon>
        <taxon>Bacilli</taxon>
        <taxon>Bacillales</taxon>
        <taxon>Paenibacillaceae</taxon>
        <taxon>Paenibacillus</taxon>
    </lineage>
</organism>
<accession>A0A7X2HA88</accession>
<evidence type="ECO:0008006" key="5">
    <source>
        <dbReference type="Google" id="ProtNLM"/>
    </source>
</evidence>
<reference evidence="3 4" key="1">
    <citation type="submission" date="2019-11" db="EMBL/GenBank/DDBJ databases">
        <title>Paenibacillus monticola sp. nov., a novel PGPR strain isolated from mountain sample in China.</title>
        <authorList>
            <person name="Zhao Q."/>
            <person name="Li H.-P."/>
            <person name="Zhang J.-L."/>
        </authorList>
    </citation>
    <scope>NUCLEOTIDE SEQUENCE [LARGE SCALE GENOMIC DNA]</scope>
    <source>
        <strain evidence="3 4">LC-T2</strain>
    </source>
</reference>
<keyword evidence="2" id="KW-0472">Membrane</keyword>
<dbReference type="AlphaFoldDB" id="A0A7X2HA88"/>
<proteinExistence type="predicted"/>
<sequence length="117" mass="12783">MILRPRRVDYPRQDREHNEEYAAEVSPLPMHVRSPAASEATESSERKEVGTASRMTGYVGLALGIASLFIWSIVMGPIAAVVGYYAYAKGQKTAGAWAMGLGIVATLSYFVMIPFAR</sequence>
<keyword evidence="2" id="KW-1133">Transmembrane helix</keyword>
<name>A0A7X2HA88_9BACL</name>
<feature type="compositionally biased region" description="Basic and acidic residues" evidence="1">
    <location>
        <begin position="1"/>
        <end position="20"/>
    </location>
</feature>
<dbReference type="EMBL" id="WJXB01000010">
    <property type="protein sequence ID" value="MRN55698.1"/>
    <property type="molecule type" value="Genomic_DNA"/>
</dbReference>
<evidence type="ECO:0000256" key="1">
    <source>
        <dbReference type="SAM" id="MobiDB-lite"/>
    </source>
</evidence>
<evidence type="ECO:0000256" key="2">
    <source>
        <dbReference type="SAM" id="Phobius"/>
    </source>
</evidence>